<accession>A0A6B0URJ5</accession>
<dbReference type="EMBL" id="GIFC01010219">
    <property type="protein sequence ID" value="MXU92302.1"/>
    <property type="molecule type" value="Transcribed_RNA"/>
</dbReference>
<dbReference type="AlphaFoldDB" id="A0A6B0URJ5"/>
<organism evidence="2">
    <name type="scientific">Ixodes ricinus</name>
    <name type="common">Common tick</name>
    <name type="synonym">Acarus ricinus</name>
    <dbReference type="NCBI Taxonomy" id="34613"/>
    <lineage>
        <taxon>Eukaryota</taxon>
        <taxon>Metazoa</taxon>
        <taxon>Ecdysozoa</taxon>
        <taxon>Arthropoda</taxon>
        <taxon>Chelicerata</taxon>
        <taxon>Arachnida</taxon>
        <taxon>Acari</taxon>
        <taxon>Parasitiformes</taxon>
        <taxon>Ixodida</taxon>
        <taxon>Ixodoidea</taxon>
        <taxon>Ixodidae</taxon>
        <taxon>Ixodinae</taxon>
        <taxon>Ixodes</taxon>
    </lineage>
</organism>
<proteinExistence type="predicted"/>
<evidence type="ECO:0000313" key="2">
    <source>
        <dbReference type="EMBL" id="MXU92302.1"/>
    </source>
</evidence>
<name>A0A6B0URJ5_IXORI</name>
<reference evidence="2" key="1">
    <citation type="submission" date="2019-12" db="EMBL/GenBank/DDBJ databases">
        <title>An insight into the sialome of adult female Ixodes ricinus ticks feeding for 6 days.</title>
        <authorList>
            <person name="Perner J."/>
            <person name="Ribeiro J.M.C."/>
        </authorList>
    </citation>
    <scope>NUCLEOTIDE SEQUENCE</scope>
    <source>
        <strain evidence="2">Semi-engorged</strain>
        <tissue evidence="2">Salivary glands</tissue>
    </source>
</reference>
<feature type="region of interest" description="Disordered" evidence="1">
    <location>
        <begin position="38"/>
        <end position="71"/>
    </location>
</feature>
<sequence length="131" mass="14691">MFRPKILSALWHCARRLWQQVSATVPRGRYRLPKVDTKSEPYISQPGRGTIISPGKGEQGGPRTNTDLPTQLGDWCATGKTRLVRVSNQGPHHFQWSALSTELTRSLMSLEETGFISCHESNTNKGERPAF</sequence>
<evidence type="ECO:0000256" key="1">
    <source>
        <dbReference type="SAM" id="MobiDB-lite"/>
    </source>
</evidence>
<protein>
    <submittedName>
        <fullName evidence="2">Putative secreted protein</fullName>
    </submittedName>
</protein>